<dbReference type="Pfam" id="PF06027">
    <property type="entry name" value="SLC35F"/>
    <property type="match status" value="1"/>
</dbReference>
<accession>A0A8X8YIM4</accession>
<sequence>MSNVGMLCVKKKDRIEVMAMVGVFGMLITGSWMYPSISSIFICWLYNSELYIISGATLFNLSLLTSDMWVLLIRIFIYKQQVKWLYYPAYALVILGIFIYLTKGNDEATDVVDDDYCIVEEQNPHFRNDNQSCDN</sequence>
<comment type="subcellular location">
    <subcellularLocation>
        <location evidence="1">Membrane</location>
        <topology evidence="1">Multi-pass membrane protein</topology>
    </subcellularLocation>
</comment>
<comment type="caution">
    <text evidence="8">The sequence shown here is derived from an EMBL/GenBank/DDBJ whole genome shotgun (WGS) entry which is preliminary data.</text>
</comment>
<keyword evidence="9" id="KW-1185">Reference proteome</keyword>
<evidence type="ECO:0008006" key="10">
    <source>
        <dbReference type="Google" id="ProtNLM"/>
    </source>
</evidence>
<protein>
    <recommendedName>
        <fullName evidence="10">Solute carrier family 35, member F1/2</fullName>
    </recommendedName>
</protein>
<dbReference type="AlphaFoldDB" id="A0A8X8YIM4"/>
<dbReference type="EMBL" id="PNBA02000003">
    <property type="protein sequence ID" value="KAG6430576.1"/>
    <property type="molecule type" value="Genomic_DNA"/>
</dbReference>
<evidence type="ECO:0000256" key="5">
    <source>
        <dbReference type="ARBA" id="ARBA00022989"/>
    </source>
</evidence>
<evidence type="ECO:0000313" key="9">
    <source>
        <dbReference type="Proteomes" id="UP000298416"/>
    </source>
</evidence>
<comment type="similarity">
    <text evidence="2">Belongs to the SLC35F solute transporter family.</text>
</comment>
<dbReference type="PANTHER" id="PTHR14233">
    <property type="entry name" value="DUF914-RELATED"/>
    <property type="match status" value="1"/>
</dbReference>
<feature type="transmembrane region" description="Helical" evidence="7">
    <location>
        <begin position="84"/>
        <end position="101"/>
    </location>
</feature>
<evidence type="ECO:0000313" key="8">
    <source>
        <dbReference type="EMBL" id="KAG6430576.1"/>
    </source>
</evidence>
<keyword evidence="3" id="KW-0813">Transport</keyword>
<feature type="transmembrane region" description="Helical" evidence="7">
    <location>
        <begin position="50"/>
        <end position="72"/>
    </location>
</feature>
<dbReference type="InterPro" id="IPR052221">
    <property type="entry name" value="SLC35F_Transporter"/>
</dbReference>
<evidence type="ECO:0000256" key="2">
    <source>
        <dbReference type="ARBA" id="ARBA00007863"/>
    </source>
</evidence>
<dbReference type="PANTHER" id="PTHR14233:SF18">
    <property type="entry name" value="OS05G0444300 PROTEIN"/>
    <property type="match status" value="1"/>
</dbReference>
<evidence type="ECO:0000256" key="7">
    <source>
        <dbReference type="SAM" id="Phobius"/>
    </source>
</evidence>
<keyword evidence="6 7" id="KW-0472">Membrane</keyword>
<dbReference type="Proteomes" id="UP000298416">
    <property type="component" value="Unassembled WGS sequence"/>
</dbReference>
<feature type="transmembrane region" description="Helical" evidence="7">
    <location>
        <begin position="21"/>
        <end position="44"/>
    </location>
</feature>
<evidence type="ECO:0000256" key="4">
    <source>
        <dbReference type="ARBA" id="ARBA00022692"/>
    </source>
</evidence>
<name>A0A8X8YIM4_SALSN</name>
<evidence type="ECO:0000256" key="6">
    <source>
        <dbReference type="ARBA" id="ARBA00023136"/>
    </source>
</evidence>
<reference evidence="8" key="2">
    <citation type="submission" date="2020-08" db="EMBL/GenBank/DDBJ databases">
        <title>Plant Genome Project.</title>
        <authorList>
            <person name="Zhang R.-G."/>
        </authorList>
    </citation>
    <scope>NUCLEOTIDE SEQUENCE</scope>
    <source>
        <strain evidence="8">Huo1</strain>
        <tissue evidence="8">Leaf</tissue>
    </source>
</reference>
<gene>
    <name evidence="8" type="ORF">SASPL_108646</name>
</gene>
<organism evidence="8">
    <name type="scientific">Salvia splendens</name>
    <name type="common">Scarlet sage</name>
    <dbReference type="NCBI Taxonomy" id="180675"/>
    <lineage>
        <taxon>Eukaryota</taxon>
        <taxon>Viridiplantae</taxon>
        <taxon>Streptophyta</taxon>
        <taxon>Embryophyta</taxon>
        <taxon>Tracheophyta</taxon>
        <taxon>Spermatophyta</taxon>
        <taxon>Magnoliopsida</taxon>
        <taxon>eudicotyledons</taxon>
        <taxon>Gunneridae</taxon>
        <taxon>Pentapetalae</taxon>
        <taxon>asterids</taxon>
        <taxon>lamiids</taxon>
        <taxon>Lamiales</taxon>
        <taxon>Lamiaceae</taxon>
        <taxon>Nepetoideae</taxon>
        <taxon>Mentheae</taxon>
        <taxon>Salviinae</taxon>
        <taxon>Salvia</taxon>
        <taxon>Salvia subgen. Calosphace</taxon>
        <taxon>core Calosphace</taxon>
    </lineage>
</organism>
<keyword evidence="4 7" id="KW-0812">Transmembrane</keyword>
<dbReference type="GO" id="GO:0022857">
    <property type="term" value="F:transmembrane transporter activity"/>
    <property type="evidence" value="ECO:0007669"/>
    <property type="project" value="InterPro"/>
</dbReference>
<dbReference type="GO" id="GO:0016020">
    <property type="term" value="C:membrane"/>
    <property type="evidence" value="ECO:0007669"/>
    <property type="project" value="UniProtKB-SubCell"/>
</dbReference>
<evidence type="ECO:0000256" key="3">
    <source>
        <dbReference type="ARBA" id="ARBA00022448"/>
    </source>
</evidence>
<dbReference type="InterPro" id="IPR009262">
    <property type="entry name" value="SLC35_F1/F2/F6"/>
</dbReference>
<reference evidence="8" key="1">
    <citation type="submission" date="2018-01" db="EMBL/GenBank/DDBJ databases">
        <authorList>
            <person name="Mao J.F."/>
        </authorList>
    </citation>
    <scope>NUCLEOTIDE SEQUENCE</scope>
    <source>
        <strain evidence="8">Huo1</strain>
        <tissue evidence="8">Leaf</tissue>
    </source>
</reference>
<evidence type="ECO:0000256" key="1">
    <source>
        <dbReference type="ARBA" id="ARBA00004141"/>
    </source>
</evidence>
<proteinExistence type="inferred from homology"/>
<keyword evidence="5 7" id="KW-1133">Transmembrane helix</keyword>